<evidence type="ECO:0000256" key="6">
    <source>
        <dbReference type="ARBA" id="ARBA00022692"/>
    </source>
</evidence>
<gene>
    <name evidence="13" type="ORF">TRFO_35355</name>
</gene>
<feature type="transmembrane region" description="Helical" evidence="11">
    <location>
        <begin position="219"/>
        <end position="236"/>
    </location>
</feature>
<reference evidence="13" key="1">
    <citation type="submission" date="2016-10" db="EMBL/GenBank/DDBJ databases">
        <authorList>
            <person name="Benchimol M."/>
            <person name="Almeida L.G."/>
            <person name="Vasconcelos A.T."/>
            <person name="Perreira-Neves A."/>
            <person name="Rosa I.A."/>
            <person name="Tasca T."/>
            <person name="Bogo M.R."/>
            <person name="de Souza W."/>
        </authorList>
    </citation>
    <scope>NUCLEOTIDE SEQUENCE [LARGE SCALE GENOMIC DNA]</scope>
    <source>
        <strain evidence="13">K</strain>
    </source>
</reference>
<dbReference type="GO" id="GO:0006508">
    <property type="term" value="P:proteolysis"/>
    <property type="evidence" value="ECO:0007669"/>
    <property type="project" value="UniProtKB-KW"/>
</dbReference>
<dbReference type="VEuPathDB" id="TrichDB:TRFO_35355"/>
<dbReference type="SUPFAM" id="SSF144091">
    <property type="entry name" value="Rhomboid-like"/>
    <property type="match status" value="1"/>
</dbReference>
<dbReference type="Gene3D" id="1.20.1540.10">
    <property type="entry name" value="Rhomboid-like"/>
    <property type="match status" value="1"/>
</dbReference>
<keyword evidence="7 11" id="KW-0378">Hydrolase</keyword>
<evidence type="ECO:0000256" key="11">
    <source>
        <dbReference type="RuleBase" id="RU362115"/>
    </source>
</evidence>
<keyword evidence="10 11" id="KW-0472">Membrane</keyword>
<dbReference type="EC" id="3.4.21.105" evidence="4"/>
<keyword evidence="8 11" id="KW-0720">Serine protease</keyword>
<evidence type="ECO:0000259" key="12">
    <source>
        <dbReference type="Pfam" id="PF01694"/>
    </source>
</evidence>
<comment type="caution">
    <text evidence="13">The sequence shown here is derived from an EMBL/GenBank/DDBJ whole genome shotgun (WGS) entry which is preliminary data.</text>
</comment>
<sequence length="295" mass="33495">MDIQSPLDDFRSEASDPYYFPPELNLQFWKTNLREPEAFSASRIWARFYSPCFEAGECCSPDRKKNGIHMLLTFTFYLLLAQIAFYIALAVKSTDVTWQVVPNDDILMQYGAINKTSFLTDSQYYRVLSFFLMNSSIFQVLVNTFCFFIFCLPMEKSWGFVKYFIIVLFGGIIGGLFNGMHSDDVCTGSSCGILAVMGCFILLLFMKWPIIGSMVKQEYAFYIMLVPFEFLATSFLPKVDWVAHLSSFIAGMAIGSIMFWKHLHNPTASKALLSIGIITTIVLVAIPFVILYVIG</sequence>
<dbReference type="GO" id="GO:0004252">
    <property type="term" value="F:serine-type endopeptidase activity"/>
    <property type="evidence" value="ECO:0007669"/>
    <property type="project" value="InterPro"/>
</dbReference>
<organism evidence="13 14">
    <name type="scientific">Tritrichomonas foetus</name>
    <dbReference type="NCBI Taxonomy" id="1144522"/>
    <lineage>
        <taxon>Eukaryota</taxon>
        <taxon>Metamonada</taxon>
        <taxon>Parabasalia</taxon>
        <taxon>Tritrichomonadida</taxon>
        <taxon>Tritrichomonadidae</taxon>
        <taxon>Tritrichomonas</taxon>
    </lineage>
</organism>
<dbReference type="GeneID" id="94844907"/>
<keyword evidence="9 11" id="KW-1133">Transmembrane helix</keyword>
<evidence type="ECO:0000256" key="10">
    <source>
        <dbReference type="ARBA" id="ARBA00023136"/>
    </source>
</evidence>
<dbReference type="OrthoDB" id="418595at2759"/>
<evidence type="ECO:0000256" key="7">
    <source>
        <dbReference type="ARBA" id="ARBA00022801"/>
    </source>
</evidence>
<feature type="transmembrane region" description="Helical" evidence="11">
    <location>
        <begin position="242"/>
        <end position="260"/>
    </location>
</feature>
<keyword evidence="5 11" id="KW-0645">Protease</keyword>
<evidence type="ECO:0000256" key="4">
    <source>
        <dbReference type="ARBA" id="ARBA00013039"/>
    </source>
</evidence>
<dbReference type="AlphaFoldDB" id="A0A1J4JIT6"/>
<evidence type="ECO:0000256" key="5">
    <source>
        <dbReference type="ARBA" id="ARBA00022670"/>
    </source>
</evidence>
<feature type="transmembrane region" description="Helical" evidence="11">
    <location>
        <begin position="272"/>
        <end position="294"/>
    </location>
</feature>
<evidence type="ECO:0000313" key="13">
    <source>
        <dbReference type="EMBL" id="OHS98263.1"/>
    </source>
</evidence>
<dbReference type="GO" id="GO:0016020">
    <property type="term" value="C:membrane"/>
    <property type="evidence" value="ECO:0007669"/>
    <property type="project" value="UniProtKB-SubCell"/>
</dbReference>
<dbReference type="EMBL" id="MLAK01001066">
    <property type="protein sequence ID" value="OHS98263.1"/>
    <property type="molecule type" value="Genomic_DNA"/>
</dbReference>
<feature type="transmembrane region" description="Helical" evidence="11">
    <location>
        <begin position="70"/>
        <end position="91"/>
    </location>
</feature>
<comment type="similarity">
    <text evidence="3 11">Belongs to the peptidase S54 family.</text>
</comment>
<name>A0A1J4JIT6_9EUKA</name>
<comment type="function">
    <text evidence="11">Serine protease involved in intramembrane proteolysis.</text>
</comment>
<evidence type="ECO:0000256" key="1">
    <source>
        <dbReference type="ARBA" id="ARBA00000156"/>
    </source>
</evidence>
<dbReference type="InterPro" id="IPR035952">
    <property type="entry name" value="Rhomboid-like_sf"/>
</dbReference>
<dbReference type="InterPro" id="IPR022764">
    <property type="entry name" value="Peptidase_S54_rhomboid_dom"/>
</dbReference>
<comment type="subcellular location">
    <subcellularLocation>
        <location evidence="2 11">Membrane</location>
        <topology evidence="2 11">Multi-pass membrane protein</topology>
    </subcellularLocation>
</comment>
<proteinExistence type="inferred from homology"/>
<comment type="catalytic activity">
    <reaction evidence="1 11">
        <text>Cleaves type-1 transmembrane domains using a catalytic dyad composed of serine and histidine that are contributed by different transmembrane domains.</text>
        <dbReference type="EC" id="3.4.21.105"/>
    </reaction>
</comment>
<evidence type="ECO:0000256" key="9">
    <source>
        <dbReference type="ARBA" id="ARBA00022989"/>
    </source>
</evidence>
<dbReference type="Pfam" id="PF01694">
    <property type="entry name" value="Rhomboid"/>
    <property type="match status" value="1"/>
</dbReference>
<feature type="transmembrane region" description="Helical" evidence="11">
    <location>
        <begin position="163"/>
        <end position="181"/>
    </location>
</feature>
<evidence type="ECO:0000256" key="3">
    <source>
        <dbReference type="ARBA" id="ARBA00009045"/>
    </source>
</evidence>
<dbReference type="PANTHER" id="PTHR22936:SF69">
    <property type="entry name" value="RHOMBOID-LIKE PROTEIN"/>
    <property type="match status" value="1"/>
</dbReference>
<dbReference type="Proteomes" id="UP000179807">
    <property type="component" value="Unassembled WGS sequence"/>
</dbReference>
<keyword evidence="6 11" id="KW-0812">Transmembrane</keyword>
<evidence type="ECO:0000256" key="8">
    <source>
        <dbReference type="ARBA" id="ARBA00022825"/>
    </source>
</evidence>
<evidence type="ECO:0000256" key="2">
    <source>
        <dbReference type="ARBA" id="ARBA00004141"/>
    </source>
</evidence>
<accession>A0A1J4JIT6</accession>
<keyword evidence="14" id="KW-1185">Reference proteome</keyword>
<feature type="domain" description="Peptidase S54 rhomboid" evidence="12">
    <location>
        <begin position="122"/>
        <end position="260"/>
    </location>
</feature>
<dbReference type="InterPro" id="IPR002610">
    <property type="entry name" value="Peptidase_S54_rhomboid-like"/>
</dbReference>
<feature type="transmembrane region" description="Helical" evidence="11">
    <location>
        <begin position="127"/>
        <end position="151"/>
    </location>
</feature>
<protein>
    <recommendedName>
        <fullName evidence="4">rhomboid protease</fullName>
        <ecNumber evidence="4">3.4.21.105</ecNumber>
    </recommendedName>
</protein>
<feature type="transmembrane region" description="Helical" evidence="11">
    <location>
        <begin position="187"/>
        <end position="207"/>
    </location>
</feature>
<dbReference type="RefSeq" id="XP_068351400.1">
    <property type="nucleotide sequence ID" value="XM_068510203.1"/>
</dbReference>
<evidence type="ECO:0000313" key="14">
    <source>
        <dbReference type="Proteomes" id="UP000179807"/>
    </source>
</evidence>
<dbReference type="PANTHER" id="PTHR22936">
    <property type="entry name" value="RHOMBOID-RELATED"/>
    <property type="match status" value="1"/>
</dbReference>